<comment type="caution">
    <text evidence="1">The sequence shown here is derived from an EMBL/GenBank/DDBJ whole genome shotgun (WGS) entry which is preliminary data.</text>
</comment>
<proteinExistence type="predicted"/>
<keyword evidence="1" id="KW-0012">Acyltransferase</keyword>
<dbReference type="Gene3D" id="2.160.10.10">
    <property type="entry name" value="Hexapeptide repeat proteins"/>
    <property type="match status" value="1"/>
</dbReference>
<evidence type="ECO:0000313" key="1">
    <source>
        <dbReference type="EMBL" id="OHW61973.1"/>
    </source>
</evidence>
<dbReference type="Pfam" id="PF00132">
    <property type="entry name" value="Hexapep"/>
    <property type="match status" value="1"/>
</dbReference>
<dbReference type="STRING" id="39480.EUAN_17370"/>
<dbReference type="EMBL" id="MKIE01000006">
    <property type="protein sequence ID" value="OHW61973.1"/>
    <property type="molecule type" value="Genomic_DNA"/>
</dbReference>
<dbReference type="CDD" id="cd04647">
    <property type="entry name" value="LbH_MAT_like"/>
    <property type="match status" value="1"/>
</dbReference>
<organism evidence="1 2">
    <name type="scientific">Andreesenia angusta</name>
    <dbReference type="NCBI Taxonomy" id="39480"/>
    <lineage>
        <taxon>Bacteria</taxon>
        <taxon>Bacillati</taxon>
        <taxon>Bacillota</taxon>
        <taxon>Tissierellia</taxon>
        <taxon>Tissierellales</taxon>
        <taxon>Gottschalkiaceae</taxon>
        <taxon>Andreesenia</taxon>
    </lineage>
</organism>
<evidence type="ECO:0000313" key="2">
    <source>
        <dbReference type="Proteomes" id="UP000180254"/>
    </source>
</evidence>
<dbReference type="SUPFAM" id="SSF51161">
    <property type="entry name" value="Trimeric LpxA-like enzymes"/>
    <property type="match status" value="1"/>
</dbReference>
<dbReference type="AlphaFoldDB" id="A0A1S1V5S6"/>
<dbReference type="PANTHER" id="PTHR23416">
    <property type="entry name" value="SIALIC ACID SYNTHASE-RELATED"/>
    <property type="match status" value="1"/>
</dbReference>
<sequence>MKVFKNRIGPDIILTHWMLYFKGLKKILYRKMNKVGKNVEIRPFVTIVGTDNVEIGDNVTLRPFTSIYAENNENKRVLIEKDVLIGPNVYMTTSNHEYRNPNKKICEQGHRFDNIVVKEGAWIGYGCIILPGVTIGKHSVIGAGSVVTKSIEDYSVAVGCPARVIKSIK</sequence>
<dbReference type="Proteomes" id="UP000180254">
    <property type="component" value="Unassembled WGS sequence"/>
</dbReference>
<accession>A0A1S1V5S6</accession>
<keyword evidence="1" id="KW-0808">Transferase</keyword>
<gene>
    <name evidence="1" type="primary">lacA</name>
    <name evidence="1" type="ORF">EUAN_17370</name>
</gene>
<keyword evidence="2" id="KW-1185">Reference proteome</keyword>
<dbReference type="EC" id="2.3.1.18" evidence="1"/>
<reference evidence="1 2" key="1">
    <citation type="submission" date="2016-09" db="EMBL/GenBank/DDBJ databases">
        <title>Genome sequence of Eubacterium angustum.</title>
        <authorList>
            <person name="Poehlein A."/>
            <person name="Daniel R."/>
        </authorList>
    </citation>
    <scope>NUCLEOTIDE SEQUENCE [LARGE SCALE GENOMIC DNA]</scope>
    <source>
        <strain evidence="1 2">DSM 1989</strain>
    </source>
</reference>
<dbReference type="InterPro" id="IPR011004">
    <property type="entry name" value="Trimer_LpxA-like_sf"/>
</dbReference>
<dbReference type="GO" id="GO:0008870">
    <property type="term" value="F:galactoside O-acetyltransferase activity"/>
    <property type="evidence" value="ECO:0007669"/>
    <property type="project" value="UniProtKB-EC"/>
</dbReference>
<dbReference type="OrthoDB" id="9801697at2"/>
<dbReference type="RefSeq" id="WP_071063675.1">
    <property type="nucleotide sequence ID" value="NZ_MKIE01000006.1"/>
</dbReference>
<protein>
    <submittedName>
        <fullName evidence="1">Galactoside O-acetyltransferase</fullName>
        <ecNumber evidence="1">2.3.1.18</ecNumber>
    </submittedName>
</protein>
<dbReference type="InterPro" id="IPR001451">
    <property type="entry name" value="Hexapep"/>
</dbReference>
<name>A0A1S1V5S6_9FIRM</name>
<dbReference type="InterPro" id="IPR051159">
    <property type="entry name" value="Hexapeptide_acetyltransf"/>
</dbReference>